<comment type="caution">
    <text evidence="8">The sequence shown here is derived from an EMBL/GenBank/DDBJ whole genome shotgun (WGS) entry which is preliminary data.</text>
</comment>
<evidence type="ECO:0000313" key="8">
    <source>
        <dbReference type="EMBL" id="TWT24466.1"/>
    </source>
</evidence>
<evidence type="ECO:0000256" key="6">
    <source>
        <dbReference type="RuleBase" id="RU003943"/>
    </source>
</evidence>
<proteinExistence type="inferred from homology"/>
<dbReference type="OrthoDB" id="4425802at2"/>
<evidence type="ECO:0000256" key="2">
    <source>
        <dbReference type="ARBA" id="ARBA00008034"/>
    </source>
</evidence>
<evidence type="ECO:0000256" key="4">
    <source>
        <dbReference type="ARBA" id="ARBA00022989"/>
    </source>
</evidence>
<sequence>MKRSTKAICNSRTAGVGVFESFRLLVEQVPFLTPVSDTPFVFRPFILLVVLGCTAGIVGVMVNLRCLEFNAEAMVHSVFPGVVAGAVFGGMDWIIPGAAVAAVFVTIALVWVRHASEAGTAVVLTSFFAAGVVLSLKFGDRSGQLEALMFGRLLEVTEVRLRDALIVCALALILMVLTWQRQVFVAFDPHGARAAGINVLAMDICINVAIAAVVIAASSAIGVLLVIGYLVVPGAAARLLATNIRTMVPVAMGVGVFGGYLGLVALTLPGPISPQATVALSLCALYAVALLARELKVVSR</sequence>
<feature type="transmembrane region" description="Helical" evidence="7">
    <location>
        <begin position="272"/>
        <end position="292"/>
    </location>
</feature>
<accession>A0A5C5UEH3</accession>
<keyword evidence="9" id="KW-1185">Reference proteome</keyword>
<feature type="transmembrane region" description="Helical" evidence="7">
    <location>
        <begin position="244"/>
        <end position="266"/>
    </location>
</feature>
<evidence type="ECO:0000256" key="5">
    <source>
        <dbReference type="ARBA" id="ARBA00023136"/>
    </source>
</evidence>
<comment type="subcellular location">
    <subcellularLocation>
        <location evidence="6">Cell membrane</location>
        <topology evidence="6">Multi-pass membrane protein</topology>
    </subcellularLocation>
    <subcellularLocation>
        <location evidence="1">Membrane</location>
        <topology evidence="1">Multi-pass membrane protein</topology>
    </subcellularLocation>
</comment>
<keyword evidence="4 7" id="KW-1133">Transmembrane helix</keyword>
<dbReference type="AlphaFoldDB" id="A0A5C5UEH3"/>
<feature type="transmembrane region" description="Helical" evidence="7">
    <location>
        <begin position="199"/>
        <end position="232"/>
    </location>
</feature>
<gene>
    <name evidence="8" type="ORF">FRX94_08350</name>
</gene>
<dbReference type="GO" id="GO:0043190">
    <property type="term" value="C:ATP-binding cassette (ABC) transporter complex"/>
    <property type="evidence" value="ECO:0007669"/>
    <property type="project" value="InterPro"/>
</dbReference>
<feature type="transmembrane region" description="Helical" evidence="7">
    <location>
        <begin position="45"/>
        <end position="67"/>
    </location>
</feature>
<dbReference type="PANTHER" id="PTHR30477:SF13">
    <property type="entry name" value="IRON TRANSPORT SYSTEM MEMBRANE PROTEIN HI_0360-RELATED"/>
    <property type="match status" value="1"/>
</dbReference>
<feature type="transmembrane region" description="Helical" evidence="7">
    <location>
        <begin position="159"/>
        <end position="179"/>
    </location>
</feature>
<dbReference type="InterPro" id="IPR037294">
    <property type="entry name" value="ABC_BtuC-like"/>
</dbReference>
<dbReference type="PANTHER" id="PTHR30477">
    <property type="entry name" value="ABC-TRANSPORTER METAL-BINDING PROTEIN"/>
    <property type="match status" value="1"/>
</dbReference>
<reference evidence="8 9" key="1">
    <citation type="submission" date="2019-08" db="EMBL/GenBank/DDBJ databases">
        <authorList>
            <person name="Lei W."/>
        </authorList>
    </citation>
    <scope>NUCLEOTIDE SEQUENCE [LARGE SCALE GENOMIC DNA]</scope>
    <source>
        <strain evidence="8 9">CCUG 58627</strain>
    </source>
</reference>
<protein>
    <submittedName>
        <fullName evidence="8">Metal ABC transporter permease</fullName>
    </submittedName>
</protein>
<dbReference type="GO" id="GO:0055085">
    <property type="term" value="P:transmembrane transport"/>
    <property type="evidence" value="ECO:0007669"/>
    <property type="project" value="InterPro"/>
</dbReference>
<dbReference type="Pfam" id="PF00950">
    <property type="entry name" value="ABC-3"/>
    <property type="match status" value="1"/>
</dbReference>
<dbReference type="SUPFAM" id="SSF81345">
    <property type="entry name" value="ABC transporter involved in vitamin B12 uptake, BtuC"/>
    <property type="match status" value="1"/>
</dbReference>
<dbReference type="GO" id="GO:0010043">
    <property type="term" value="P:response to zinc ion"/>
    <property type="evidence" value="ECO:0007669"/>
    <property type="project" value="TreeGrafter"/>
</dbReference>
<evidence type="ECO:0000256" key="7">
    <source>
        <dbReference type="SAM" id="Phobius"/>
    </source>
</evidence>
<feature type="transmembrane region" description="Helical" evidence="7">
    <location>
        <begin position="118"/>
        <end position="138"/>
    </location>
</feature>
<dbReference type="Gene3D" id="1.10.3470.10">
    <property type="entry name" value="ABC transporter involved in vitamin B12 uptake, BtuC"/>
    <property type="match status" value="1"/>
</dbReference>
<feature type="transmembrane region" description="Helical" evidence="7">
    <location>
        <begin position="79"/>
        <end position="112"/>
    </location>
</feature>
<dbReference type="InterPro" id="IPR001626">
    <property type="entry name" value="ABC_TroCD"/>
</dbReference>
<dbReference type="EMBL" id="VOHM01000017">
    <property type="protein sequence ID" value="TWT24466.1"/>
    <property type="molecule type" value="Genomic_DNA"/>
</dbReference>
<keyword evidence="3 6" id="KW-0812">Transmembrane</keyword>
<evidence type="ECO:0000256" key="1">
    <source>
        <dbReference type="ARBA" id="ARBA00004141"/>
    </source>
</evidence>
<evidence type="ECO:0000313" key="9">
    <source>
        <dbReference type="Proteomes" id="UP000320791"/>
    </source>
</evidence>
<name>A0A5C5UEH3_9CORY</name>
<keyword evidence="6" id="KW-0813">Transport</keyword>
<keyword evidence="5 7" id="KW-0472">Membrane</keyword>
<organism evidence="8 9">
    <name type="scientific">Corynebacterium canis</name>
    <dbReference type="NCBI Taxonomy" id="679663"/>
    <lineage>
        <taxon>Bacteria</taxon>
        <taxon>Bacillati</taxon>
        <taxon>Actinomycetota</taxon>
        <taxon>Actinomycetes</taxon>
        <taxon>Mycobacteriales</taxon>
        <taxon>Corynebacteriaceae</taxon>
        <taxon>Corynebacterium</taxon>
    </lineage>
</organism>
<dbReference type="Proteomes" id="UP000320791">
    <property type="component" value="Unassembled WGS sequence"/>
</dbReference>
<comment type="similarity">
    <text evidence="2 6">Belongs to the ABC-3 integral membrane protein family.</text>
</comment>
<evidence type="ECO:0000256" key="3">
    <source>
        <dbReference type="ARBA" id="ARBA00022692"/>
    </source>
</evidence>